<dbReference type="CDD" id="cd04458">
    <property type="entry name" value="CSP_CDS"/>
    <property type="match status" value="1"/>
</dbReference>
<dbReference type="SMART" id="SM00357">
    <property type="entry name" value="CSP"/>
    <property type="match status" value="1"/>
</dbReference>
<dbReference type="GO" id="GO:0003676">
    <property type="term" value="F:nucleic acid binding"/>
    <property type="evidence" value="ECO:0007669"/>
    <property type="project" value="InterPro"/>
</dbReference>
<proteinExistence type="predicted"/>
<reference evidence="3 5" key="1">
    <citation type="journal article" date="2015" name="Genome Announc.">
        <title>Complete Genome Sequences for Two Strains of a Novel Fastidious, Partially Acid-Fast, Gram-Positive Corynebacterineae Bacterium, Derived from Human Clinical Samples.</title>
        <authorList>
            <person name="Nicholson A.C."/>
            <person name="Bell M."/>
            <person name="Humrighouse B.W."/>
            <person name="McQuiston J.R."/>
        </authorList>
    </citation>
    <scope>NUCLEOTIDE SEQUENCE [LARGE SCALE GENOMIC DNA]</scope>
    <source>
        <strain evidence="3 5">X1698</strain>
    </source>
</reference>
<evidence type="ECO:0000313" key="3">
    <source>
        <dbReference type="EMBL" id="ALE18716.1"/>
    </source>
</evidence>
<dbReference type="RefSeq" id="WP_053961654.1">
    <property type="nucleotide sequence ID" value="NZ_CAJPTR010000011.1"/>
</dbReference>
<dbReference type="PRINTS" id="PR00050">
    <property type="entry name" value="COLDSHOCK"/>
</dbReference>
<organism evidence="3 5">
    <name type="scientific">Lawsonella clevelandensis</name>
    <dbReference type="NCBI Taxonomy" id="1528099"/>
    <lineage>
        <taxon>Bacteria</taxon>
        <taxon>Bacillati</taxon>
        <taxon>Actinomycetota</taxon>
        <taxon>Actinomycetes</taxon>
        <taxon>Mycobacteriales</taxon>
        <taxon>Lawsonellaceae</taxon>
        <taxon>Lawsonella</taxon>
    </lineage>
</organism>
<evidence type="ECO:0000259" key="2">
    <source>
        <dbReference type="PROSITE" id="PS51857"/>
    </source>
</evidence>
<dbReference type="Pfam" id="PF00313">
    <property type="entry name" value="CSD"/>
    <property type="match status" value="1"/>
</dbReference>
<dbReference type="OrthoDB" id="7477356at2"/>
<dbReference type="InterPro" id="IPR050181">
    <property type="entry name" value="Cold_shock_domain"/>
</dbReference>
<reference evidence="4 6" key="3">
    <citation type="submission" date="2019-04" db="EMBL/GenBank/DDBJ databases">
        <authorList>
            <person name="Seth-Smith MB H."/>
            <person name="Seth-Smith H."/>
        </authorList>
    </citation>
    <scope>NUCLEOTIDE SEQUENCE [LARGE SCALE GENOMIC DNA]</scope>
    <source>
        <strain evidence="4">USB-603019</strain>
    </source>
</reference>
<dbReference type="Proteomes" id="UP000324288">
    <property type="component" value="Chromosome"/>
</dbReference>
<dbReference type="KEGG" id="cbq:AL705_02400"/>
<dbReference type="PATRIC" id="fig|1528099.3.peg.495"/>
<evidence type="ECO:0000313" key="4">
    <source>
        <dbReference type="EMBL" id="VHO00140.1"/>
    </source>
</evidence>
<evidence type="ECO:0000313" key="5">
    <source>
        <dbReference type="Proteomes" id="UP000068137"/>
    </source>
</evidence>
<protein>
    <submittedName>
        <fullName evidence="4">Cold shock-like protein</fullName>
    </submittedName>
    <submittedName>
        <fullName evidence="3">Cold-shock protein</fullName>
    </submittedName>
</protein>
<dbReference type="SUPFAM" id="SSF50249">
    <property type="entry name" value="Nucleic acid-binding proteins"/>
    <property type="match status" value="1"/>
</dbReference>
<feature type="domain" description="CSD" evidence="2">
    <location>
        <begin position="1"/>
        <end position="64"/>
    </location>
</feature>
<dbReference type="AlphaFoldDB" id="A0A0M4MKM9"/>
<evidence type="ECO:0000313" key="6">
    <source>
        <dbReference type="Proteomes" id="UP000324288"/>
    </source>
</evidence>
<dbReference type="EMBL" id="CP012390">
    <property type="protein sequence ID" value="ALE18716.1"/>
    <property type="molecule type" value="Genomic_DNA"/>
</dbReference>
<feature type="compositionally biased region" description="Basic residues" evidence="1">
    <location>
        <begin position="76"/>
        <end position="85"/>
    </location>
</feature>
<dbReference type="Gene3D" id="2.40.50.140">
    <property type="entry name" value="Nucleic acid-binding proteins"/>
    <property type="match status" value="1"/>
</dbReference>
<evidence type="ECO:0000256" key="1">
    <source>
        <dbReference type="SAM" id="MobiDB-lite"/>
    </source>
</evidence>
<reference evidence="3" key="2">
    <citation type="journal article" date="2016" name="Int. J. Syst. Evol. Microbiol.">
        <title>Lawsonella clevelandensis gen. nov., sp. nov., a new member of the suborder Corynebacterineae isolated from human abscesses.</title>
        <authorList>
            <person name="Bell M.E."/>
            <person name="Bernard K.A."/>
            <person name="Harrington S.M."/>
            <person name="Patel N.B."/>
            <person name="Tucker T.A."/>
            <person name="Metcalfe M.G."/>
            <person name="McQuiston J.R."/>
        </authorList>
    </citation>
    <scope>NUCLEOTIDE SEQUENCE</scope>
    <source>
        <strain evidence="3">X1698</strain>
    </source>
</reference>
<dbReference type="Proteomes" id="UP000068137">
    <property type="component" value="Chromosome"/>
</dbReference>
<dbReference type="InterPro" id="IPR002059">
    <property type="entry name" value="CSP_DNA-bd"/>
</dbReference>
<dbReference type="InterPro" id="IPR012340">
    <property type="entry name" value="NA-bd_OB-fold"/>
</dbReference>
<dbReference type="PANTHER" id="PTHR11544">
    <property type="entry name" value="COLD SHOCK DOMAIN CONTAINING PROTEINS"/>
    <property type="match status" value="1"/>
</dbReference>
<dbReference type="GeneID" id="84895644"/>
<name>A0A0M4MKM9_9ACTN</name>
<keyword evidence="6" id="KW-1185">Reference proteome</keyword>
<feature type="region of interest" description="Disordered" evidence="1">
    <location>
        <begin position="66"/>
        <end position="92"/>
    </location>
</feature>
<sequence>MPHGKVKWYDPEKGFGFITQEEGEDVYVRASVLPEGVTELKPGQRVDMDIVAGRRGPQALRLEVLAPAPSVSANQRKQRRQSAHRHTPDELHGMIEDMITLMESAVQPELRKGRYPDRKTAQHISEIVRAVARELDH</sequence>
<dbReference type="EMBL" id="LR584267">
    <property type="protein sequence ID" value="VHO00140.1"/>
    <property type="molecule type" value="Genomic_DNA"/>
</dbReference>
<dbReference type="STRING" id="1528099.AL705_02400"/>
<dbReference type="InterPro" id="IPR011129">
    <property type="entry name" value="CSD"/>
</dbReference>
<accession>A0A0M4MKM9</accession>
<gene>
    <name evidence="4" type="primary">csp</name>
    <name evidence="3" type="ORF">AL705_02400</name>
    <name evidence="4" type="ORF">LC603019_00497</name>
</gene>
<dbReference type="PROSITE" id="PS51857">
    <property type="entry name" value="CSD_2"/>
    <property type="match status" value="1"/>
</dbReference>